<dbReference type="InterPro" id="IPR010424">
    <property type="entry name" value="EutQ"/>
</dbReference>
<dbReference type="CDD" id="cd02228">
    <property type="entry name" value="cupin_EutQ"/>
    <property type="match status" value="1"/>
</dbReference>
<feature type="signal peptide" evidence="1">
    <location>
        <begin position="1"/>
        <end position="23"/>
    </location>
</feature>
<comment type="caution">
    <text evidence="2">The sequence shown here is derived from an EMBL/GenBank/DDBJ whole genome shotgun (WGS) entry which is preliminary data.</text>
</comment>
<accession>A0A368YHC2</accession>
<reference evidence="2 3" key="1">
    <citation type="submission" date="2018-07" db="EMBL/GenBank/DDBJ databases">
        <title>Genomic Encyclopedia of Type Strains, Phase III (KMG-III): the genomes of soil and plant-associated and newly described type strains.</title>
        <authorList>
            <person name="Whitman W."/>
        </authorList>
    </citation>
    <scope>NUCLEOTIDE SEQUENCE [LARGE SCALE GENOMIC DNA]</scope>
    <source>
        <strain evidence="2 3">CECT 8525</strain>
    </source>
</reference>
<dbReference type="PANTHER" id="PTHR36169">
    <property type="entry name" value="ETHANOLAMINE UTILIZATION PROTEIN EUTQ"/>
    <property type="match status" value="1"/>
</dbReference>
<protein>
    <submittedName>
        <fullName evidence="2">Ethanolamine utilization protein EutQ</fullName>
    </submittedName>
</protein>
<dbReference type="PANTHER" id="PTHR36169:SF1">
    <property type="entry name" value="ACETATE KINASE EUTQ"/>
    <property type="match status" value="1"/>
</dbReference>
<keyword evidence="1" id="KW-0732">Signal</keyword>
<dbReference type="Pfam" id="PF06249">
    <property type="entry name" value="EutQ"/>
    <property type="match status" value="1"/>
</dbReference>
<proteinExistence type="predicted"/>
<evidence type="ECO:0000313" key="2">
    <source>
        <dbReference type="EMBL" id="RCW79059.1"/>
    </source>
</evidence>
<dbReference type="SUPFAM" id="SSF51182">
    <property type="entry name" value="RmlC-like cupins"/>
    <property type="match status" value="1"/>
</dbReference>
<gene>
    <name evidence="2" type="ORF">DFP89_12934</name>
</gene>
<dbReference type="RefSeq" id="WP_211371325.1">
    <property type="nucleotide sequence ID" value="NZ_QPJL01000029.1"/>
</dbReference>
<evidence type="ECO:0000313" key="3">
    <source>
        <dbReference type="Proteomes" id="UP000253345"/>
    </source>
</evidence>
<organism evidence="2 3">
    <name type="scientific">Paracoccus lutimaris</name>
    <dbReference type="NCBI Taxonomy" id="1490030"/>
    <lineage>
        <taxon>Bacteria</taxon>
        <taxon>Pseudomonadati</taxon>
        <taxon>Pseudomonadota</taxon>
        <taxon>Alphaproteobacteria</taxon>
        <taxon>Rhodobacterales</taxon>
        <taxon>Paracoccaceae</taxon>
        <taxon>Paracoccus</taxon>
    </lineage>
</organism>
<name>A0A368YHC2_9RHOB</name>
<dbReference type="Proteomes" id="UP000253345">
    <property type="component" value="Unassembled WGS sequence"/>
</dbReference>
<dbReference type="AlphaFoldDB" id="A0A368YHC2"/>
<sequence length="141" mass="14952">MNALSKALLIAAFGGVFAGLAFADGVEVTHVEGAQARDIAPMGVPGVNAWLQDAVSAESDDKPLTCGFFRIQKSDEPLVYDYDYDEAKIVLEGEITVNDGTKTVNARKGDVLLLPKGAHITFTTETEGMAFVCGARVRDSA</sequence>
<dbReference type="InterPro" id="IPR014710">
    <property type="entry name" value="RmlC-like_jellyroll"/>
</dbReference>
<keyword evidence="3" id="KW-1185">Reference proteome</keyword>
<dbReference type="EMBL" id="QPJL01000029">
    <property type="protein sequence ID" value="RCW79059.1"/>
    <property type="molecule type" value="Genomic_DNA"/>
</dbReference>
<feature type="chain" id="PRO_5017035158" evidence="1">
    <location>
        <begin position="24"/>
        <end position="141"/>
    </location>
</feature>
<evidence type="ECO:0000256" key="1">
    <source>
        <dbReference type="SAM" id="SignalP"/>
    </source>
</evidence>
<dbReference type="Gene3D" id="2.60.120.10">
    <property type="entry name" value="Jelly Rolls"/>
    <property type="match status" value="1"/>
</dbReference>
<dbReference type="InterPro" id="IPR011051">
    <property type="entry name" value="RmlC_Cupin_sf"/>
</dbReference>